<keyword evidence="2" id="KW-1185">Reference proteome</keyword>
<dbReference type="AlphaFoldDB" id="A0A9J7MHG4"/>
<proteinExistence type="predicted"/>
<dbReference type="KEGG" id="bfo:118410277"/>
<evidence type="ECO:0000313" key="3">
    <source>
        <dbReference type="RefSeq" id="XP_035667730.1"/>
    </source>
</evidence>
<keyword evidence="1" id="KW-0812">Transmembrane</keyword>
<dbReference type="Proteomes" id="UP000001554">
    <property type="component" value="Chromosome 2"/>
</dbReference>
<organism evidence="2 3">
    <name type="scientific">Branchiostoma floridae</name>
    <name type="common">Florida lancelet</name>
    <name type="synonym">Amphioxus</name>
    <dbReference type="NCBI Taxonomy" id="7739"/>
    <lineage>
        <taxon>Eukaryota</taxon>
        <taxon>Metazoa</taxon>
        <taxon>Chordata</taxon>
        <taxon>Cephalochordata</taxon>
        <taxon>Leptocardii</taxon>
        <taxon>Amphioxiformes</taxon>
        <taxon>Branchiostomatidae</taxon>
        <taxon>Branchiostoma</taxon>
    </lineage>
</organism>
<sequence length="362" mass="41916">MMSSTKTSSPILPRIDDCECTPSVQHIFRRHYLLQSPMYYIRWIYAILYSLYLLFVLRTPKDRDIVGYIENTTMAMLIRPATDGKSGEYEVTVCDCKLRASRGYKLNNMSLRYKTGKNGVQVLNFTRNGVDVTNRCEIFSTIYFYHIYSMHTKSHLFSNSLVRHIVDNDVHTLQESSYTSIPLHYELLHSSLSVLEWGGNMSRYLGYGGVCIRESVVKESRNMSALEGHQAVRRWNSHGKDSFAGKLFRSRLALQSVMERHDIAPKLLDALFNHTIVHSVDHHGISEWSYLRFSLHPWDKNCNTYQAFNTSVFRVLITQPNLNPLAPNTLRSINKPFYQDLYRELKNIDPKMADVVTASVMY</sequence>
<gene>
    <name evidence="3" type="primary">LOC118410277</name>
</gene>
<protein>
    <submittedName>
        <fullName evidence="3">Uncharacterized protein LOC118410277</fullName>
    </submittedName>
</protein>
<reference evidence="3" key="2">
    <citation type="submission" date="2025-08" db="UniProtKB">
        <authorList>
            <consortium name="RefSeq"/>
        </authorList>
    </citation>
    <scope>IDENTIFICATION</scope>
    <source>
        <strain evidence="3">S238N-H82</strain>
        <tissue evidence="3">Testes</tissue>
    </source>
</reference>
<keyword evidence="1" id="KW-1133">Transmembrane helix</keyword>
<accession>A0A9J7MHG4</accession>
<reference evidence="2" key="1">
    <citation type="journal article" date="2020" name="Nat. Ecol. Evol.">
        <title>Deeply conserved synteny resolves early events in vertebrate evolution.</title>
        <authorList>
            <person name="Simakov O."/>
            <person name="Marletaz F."/>
            <person name="Yue J.X."/>
            <person name="O'Connell B."/>
            <person name="Jenkins J."/>
            <person name="Brandt A."/>
            <person name="Calef R."/>
            <person name="Tung C.H."/>
            <person name="Huang T.K."/>
            <person name="Schmutz J."/>
            <person name="Satoh N."/>
            <person name="Yu J.K."/>
            <person name="Putnam N.H."/>
            <person name="Green R.E."/>
            <person name="Rokhsar D.S."/>
        </authorList>
    </citation>
    <scope>NUCLEOTIDE SEQUENCE [LARGE SCALE GENOMIC DNA]</scope>
    <source>
        <strain evidence="2">S238N-H82</strain>
    </source>
</reference>
<dbReference type="RefSeq" id="XP_035667730.1">
    <property type="nucleotide sequence ID" value="XM_035811837.1"/>
</dbReference>
<evidence type="ECO:0000313" key="2">
    <source>
        <dbReference type="Proteomes" id="UP000001554"/>
    </source>
</evidence>
<evidence type="ECO:0000256" key="1">
    <source>
        <dbReference type="SAM" id="Phobius"/>
    </source>
</evidence>
<dbReference type="GeneID" id="118410277"/>
<dbReference type="OMA" id="CEIFSTI"/>
<dbReference type="OrthoDB" id="10013584at2759"/>
<feature type="transmembrane region" description="Helical" evidence="1">
    <location>
        <begin position="39"/>
        <end position="57"/>
    </location>
</feature>
<keyword evidence="1" id="KW-0472">Membrane</keyword>
<name>A0A9J7MHG4_BRAFL</name>